<keyword evidence="2" id="KW-1185">Reference proteome</keyword>
<evidence type="ECO:0000313" key="2">
    <source>
        <dbReference type="Proteomes" id="UP001143304"/>
    </source>
</evidence>
<dbReference type="Gene3D" id="2.40.400.10">
    <property type="entry name" value="Acetoacetate decarboxylase-like"/>
    <property type="match status" value="1"/>
</dbReference>
<reference evidence="1" key="1">
    <citation type="submission" date="2019-02" db="EMBL/GenBank/DDBJ databases">
        <authorList>
            <person name="Li S.-H."/>
        </authorList>
    </citation>
    <scope>NUCLEOTIDE SEQUENCE</scope>
    <source>
        <strain evidence="1">IMCC11814</strain>
    </source>
</reference>
<dbReference type="InterPro" id="IPR023375">
    <property type="entry name" value="ADC_dom_sf"/>
</dbReference>
<protein>
    <recommendedName>
        <fullName evidence="3">Acetoacetate decarboxylase</fullName>
    </recommendedName>
</protein>
<proteinExistence type="predicted"/>
<dbReference type="SUPFAM" id="SSF160104">
    <property type="entry name" value="Acetoacetate decarboxylase-like"/>
    <property type="match status" value="1"/>
</dbReference>
<organism evidence="1 2">
    <name type="scientific">Candidatus Marimicrobium litorale</name>
    <dbReference type="NCBI Taxonomy" id="2518991"/>
    <lineage>
        <taxon>Bacteria</taxon>
        <taxon>Pseudomonadati</taxon>
        <taxon>Pseudomonadota</taxon>
        <taxon>Gammaproteobacteria</taxon>
        <taxon>Cellvibrionales</taxon>
        <taxon>Halieaceae</taxon>
        <taxon>Marimicrobium</taxon>
    </lineage>
</organism>
<dbReference type="Proteomes" id="UP001143304">
    <property type="component" value="Unassembled WGS sequence"/>
</dbReference>
<comment type="caution">
    <text evidence="1">The sequence shown here is derived from an EMBL/GenBank/DDBJ whole genome shotgun (WGS) entry which is preliminary data.</text>
</comment>
<evidence type="ECO:0000313" key="1">
    <source>
        <dbReference type="EMBL" id="MCX2978865.1"/>
    </source>
</evidence>
<gene>
    <name evidence="1" type="ORF">EYC82_16015</name>
</gene>
<dbReference type="EMBL" id="SHNO01000001">
    <property type="protein sequence ID" value="MCX2978865.1"/>
    <property type="molecule type" value="Genomic_DNA"/>
</dbReference>
<dbReference type="RefSeq" id="WP_279250558.1">
    <property type="nucleotide sequence ID" value="NZ_SHNO01000001.1"/>
</dbReference>
<dbReference type="InterPro" id="IPR010451">
    <property type="entry name" value="Acetoacetate_decarboxylase"/>
</dbReference>
<sequence>MSSMSPHADRRFNIEGEDLGYPTLFHNGSTSVGMFIVPSRVANELIADSGFTVAEVAPGKAVLSFAGVHYTDTECGTYEEIGCAFFVNKVSGKPLLPYLGTWINILRGNQPSFTWFLPVTEKSALECGIQMWGYPKTIEDIRHSKSSDRSVTTLHRDGQEILRYSVSNTGSGTLKPLNSPVYSIFEGKPHLGYLSQQFSDAAYGRDGELALSDHDLVAPLRRLGLPKKPLMSGHMGKLRFSMSAPEPLT</sequence>
<accession>A0ABT3T9D5</accession>
<name>A0ABT3T9D5_9GAMM</name>
<dbReference type="Pfam" id="PF06314">
    <property type="entry name" value="ADC"/>
    <property type="match status" value="1"/>
</dbReference>
<evidence type="ECO:0008006" key="3">
    <source>
        <dbReference type="Google" id="ProtNLM"/>
    </source>
</evidence>